<dbReference type="EMBL" id="GBRH01269792">
    <property type="protein sequence ID" value="JAD28103.1"/>
    <property type="molecule type" value="Transcribed_RNA"/>
</dbReference>
<reference evidence="1" key="2">
    <citation type="journal article" date="2015" name="Data Brief">
        <title>Shoot transcriptome of the giant reed, Arundo donax.</title>
        <authorList>
            <person name="Barrero R.A."/>
            <person name="Guerrero F.D."/>
            <person name="Moolhuijzen P."/>
            <person name="Goolsby J.A."/>
            <person name="Tidwell J."/>
            <person name="Bellgard S.E."/>
            <person name="Bellgard M.I."/>
        </authorList>
    </citation>
    <scope>NUCLEOTIDE SEQUENCE</scope>
    <source>
        <tissue evidence="1">Shoot tissue taken approximately 20 cm above the soil surface</tissue>
    </source>
</reference>
<evidence type="ECO:0000313" key="1">
    <source>
        <dbReference type="EMBL" id="JAD28103.1"/>
    </source>
</evidence>
<proteinExistence type="predicted"/>
<organism evidence="1">
    <name type="scientific">Arundo donax</name>
    <name type="common">Giant reed</name>
    <name type="synonym">Donax arundinaceus</name>
    <dbReference type="NCBI Taxonomy" id="35708"/>
    <lineage>
        <taxon>Eukaryota</taxon>
        <taxon>Viridiplantae</taxon>
        <taxon>Streptophyta</taxon>
        <taxon>Embryophyta</taxon>
        <taxon>Tracheophyta</taxon>
        <taxon>Spermatophyta</taxon>
        <taxon>Magnoliopsida</taxon>
        <taxon>Liliopsida</taxon>
        <taxon>Poales</taxon>
        <taxon>Poaceae</taxon>
        <taxon>PACMAD clade</taxon>
        <taxon>Arundinoideae</taxon>
        <taxon>Arundineae</taxon>
        <taxon>Arundo</taxon>
    </lineage>
</organism>
<dbReference type="AlphaFoldDB" id="A0A0A8YR32"/>
<protein>
    <submittedName>
        <fullName evidence="1">Uncharacterized protein</fullName>
    </submittedName>
</protein>
<reference evidence="1" key="1">
    <citation type="submission" date="2014-09" db="EMBL/GenBank/DDBJ databases">
        <authorList>
            <person name="Magalhaes I.L.F."/>
            <person name="Oliveira U."/>
            <person name="Santos F.R."/>
            <person name="Vidigal T.H.D.A."/>
            <person name="Brescovit A.D."/>
            <person name="Santos A.J."/>
        </authorList>
    </citation>
    <scope>NUCLEOTIDE SEQUENCE</scope>
    <source>
        <tissue evidence="1">Shoot tissue taken approximately 20 cm above the soil surface</tissue>
    </source>
</reference>
<name>A0A0A8YR32_ARUDO</name>
<sequence>MIVCSISCKSLLYLYYLCFVKNSMPITNFLYS</sequence>
<accession>A0A0A8YR32</accession>